<feature type="domain" description="Thioredoxin" evidence="6">
    <location>
        <begin position="292"/>
        <end position="427"/>
    </location>
</feature>
<evidence type="ECO:0000256" key="5">
    <source>
        <dbReference type="SAM" id="SignalP"/>
    </source>
</evidence>
<dbReference type="InterPro" id="IPR013766">
    <property type="entry name" value="Thioredoxin_domain"/>
</dbReference>
<keyword evidence="2" id="KW-0201">Cytochrome c-type biogenesis</keyword>
<feature type="signal peptide" evidence="5">
    <location>
        <begin position="1"/>
        <end position="19"/>
    </location>
</feature>
<dbReference type="SUPFAM" id="SSF52833">
    <property type="entry name" value="Thioredoxin-like"/>
    <property type="match status" value="1"/>
</dbReference>
<dbReference type="RefSeq" id="WP_166519760.1">
    <property type="nucleotide sequence ID" value="NZ_JAAABJ010000543.1"/>
</dbReference>
<comment type="subcellular location">
    <subcellularLocation>
        <location evidence="1">Cell envelope</location>
    </subcellularLocation>
</comment>
<dbReference type="GO" id="GO:0030313">
    <property type="term" value="C:cell envelope"/>
    <property type="evidence" value="ECO:0007669"/>
    <property type="project" value="UniProtKB-SubCell"/>
</dbReference>
<dbReference type="PANTHER" id="PTHR42852:SF6">
    <property type="entry name" value="THIOL:DISULFIDE INTERCHANGE PROTEIN DSBE"/>
    <property type="match status" value="1"/>
</dbReference>
<accession>A0A845PX02</accession>
<dbReference type="InterPro" id="IPR050553">
    <property type="entry name" value="Thioredoxin_ResA/DsbE_sf"/>
</dbReference>
<organism evidence="7 8">
    <name type="scientific">Elizabethkingia argenteiflava</name>
    <dbReference type="NCBI Taxonomy" id="2681556"/>
    <lineage>
        <taxon>Bacteria</taxon>
        <taxon>Pseudomonadati</taxon>
        <taxon>Bacteroidota</taxon>
        <taxon>Flavobacteriia</taxon>
        <taxon>Flavobacteriales</taxon>
        <taxon>Weeksellaceae</taxon>
        <taxon>Elizabethkingia</taxon>
    </lineage>
</organism>
<name>A0A845PX02_9FLAO</name>
<keyword evidence="8" id="KW-1185">Reference proteome</keyword>
<evidence type="ECO:0000256" key="1">
    <source>
        <dbReference type="ARBA" id="ARBA00004196"/>
    </source>
</evidence>
<dbReference type="EMBL" id="JAAABJ010000543">
    <property type="protein sequence ID" value="NAW51481.1"/>
    <property type="molecule type" value="Genomic_DNA"/>
</dbReference>
<feature type="chain" id="PRO_5032728646" evidence="5">
    <location>
        <begin position="20"/>
        <end position="427"/>
    </location>
</feature>
<evidence type="ECO:0000259" key="6">
    <source>
        <dbReference type="PROSITE" id="PS51352"/>
    </source>
</evidence>
<dbReference type="Pfam" id="PF00578">
    <property type="entry name" value="AhpC-TSA"/>
    <property type="match status" value="1"/>
</dbReference>
<keyword evidence="4" id="KW-0676">Redox-active center</keyword>
<dbReference type="CDD" id="cd02966">
    <property type="entry name" value="TlpA_like_family"/>
    <property type="match status" value="1"/>
</dbReference>
<evidence type="ECO:0000256" key="2">
    <source>
        <dbReference type="ARBA" id="ARBA00022748"/>
    </source>
</evidence>
<keyword evidence="3" id="KW-1015">Disulfide bond</keyword>
<dbReference type="AlphaFoldDB" id="A0A845PX02"/>
<dbReference type="InterPro" id="IPR036249">
    <property type="entry name" value="Thioredoxin-like_sf"/>
</dbReference>
<reference evidence="7 8" key="1">
    <citation type="submission" date="2019-11" db="EMBL/GenBank/DDBJ databases">
        <title>Characterization of Elizabethkingia argenteiflava sp. nov., isolated from inner surface of Soybean Pods.</title>
        <authorList>
            <person name="Mo S."/>
        </authorList>
    </citation>
    <scope>NUCLEOTIDE SEQUENCE [LARGE SCALE GENOMIC DNA]</scope>
    <source>
        <strain evidence="7 8">YB22</strain>
    </source>
</reference>
<evidence type="ECO:0000256" key="3">
    <source>
        <dbReference type="ARBA" id="ARBA00023157"/>
    </source>
</evidence>
<dbReference type="Gene3D" id="3.40.30.10">
    <property type="entry name" value="Glutaredoxin"/>
    <property type="match status" value="1"/>
</dbReference>
<dbReference type="PANTHER" id="PTHR42852">
    <property type="entry name" value="THIOL:DISULFIDE INTERCHANGE PROTEIN DSBE"/>
    <property type="match status" value="1"/>
</dbReference>
<protein>
    <submittedName>
        <fullName evidence="7">Redoxin domain-containing protein</fullName>
    </submittedName>
</protein>
<dbReference type="GO" id="GO:0017004">
    <property type="term" value="P:cytochrome complex assembly"/>
    <property type="evidence" value="ECO:0007669"/>
    <property type="project" value="UniProtKB-KW"/>
</dbReference>
<gene>
    <name evidence="7" type="ORF">GNY06_08855</name>
</gene>
<evidence type="ECO:0000313" key="7">
    <source>
        <dbReference type="EMBL" id="NAW51481.1"/>
    </source>
</evidence>
<proteinExistence type="predicted"/>
<keyword evidence="5" id="KW-0732">Signal</keyword>
<dbReference type="InterPro" id="IPR000866">
    <property type="entry name" value="AhpC/TSA"/>
</dbReference>
<evidence type="ECO:0000256" key="4">
    <source>
        <dbReference type="ARBA" id="ARBA00023284"/>
    </source>
</evidence>
<comment type="caution">
    <text evidence="7">The sequence shown here is derived from an EMBL/GenBank/DDBJ whole genome shotgun (WGS) entry which is preliminary data.</text>
</comment>
<evidence type="ECO:0000313" key="8">
    <source>
        <dbReference type="Proteomes" id="UP000553459"/>
    </source>
</evidence>
<dbReference type="Proteomes" id="UP000553459">
    <property type="component" value="Unassembled WGS sequence"/>
</dbReference>
<sequence>MKKKFFAIALLEFFSVVSAQFSVQVGVPSTFTATHAFLYSYNGSKEVIAASGVKSKNNWNFKVTTPYSGLMKVYFPDTNTAFMLVSENTDVSAEAKLNQNKISEIEFSDAVNQSFTSYQNDAKKKEQILPVLLQMQNFYETNSAFGSALRKEITKLSTGRQGVDMNSYPFLQYYTQKLQAYVLGDTSLKQEDYIKFINTSPEYLESSAQLRQVLYNYLSYSKKETIHRDVEKLLTTLEIESPRGQTVLSEFIDLFDIYGMESLKNKYLSQAKALKCTVSDRLVTTIKSNDNVMMGKVMPDYKFVNPLNTTAKSIHDVKANKKLVMFWSSTCSHCEAELPKIIQSYKTLQAHGVQVIGLSFDADADAYLTRAKSLPWINDSELKGWNSSASELFNVHATPTYFLLDAKNKIVAKPNNFSEVLAILKLK</sequence>
<dbReference type="PROSITE" id="PS51352">
    <property type="entry name" value="THIOREDOXIN_2"/>
    <property type="match status" value="1"/>
</dbReference>